<gene>
    <name evidence="2" type="ORF">ACFQPF_18235</name>
</gene>
<dbReference type="CDD" id="cd05263">
    <property type="entry name" value="MupV_like_SDR_e"/>
    <property type="match status" value="1"/>
</dbReference>
<dbReference type="InterPro" id="IPR026055">
    <property type="entry name" value="FAR"/>
</dbReference>
<proteinExistence type="predicted"/>
<name>A0ABW2NVG6_9BACL</name>
<dbReference type="RefSeq" id="WP_379751654.1">
    <property type="nucleotide sequence ID" value="NZ_JBHTCP010000052.1"/>
</dbReference>
<organism evidence="2 3">
    <name type="scientific">Fictibacillus iocasae</name>
    <dbReference type="NCBI Taxonomy" id="2715437"/>
    <lineage>
        <taxon>Bacteria</taxon>
        <taxon>Bacillati</taxon>
        <taxon>Bacillota</taxon>
        <taxon>Bacilli</taxon>
        <taxon>Bacillales</taxon>
        <taxon>Fictibacillaceae</taxon>
        <taxon>Fictibacillus</taxon>
    </lineage>
</organism>
<dbReference type="InterPro" id="IPR036291">
    <property type="entry name" value="NAD(P)-bd_dom_sf"/>
</dbReference>
<accession>A0ABW2NVG6</accession>
<reference evidence="3" key="1">
    <citation type="journal article" date="2019" name="Int. J. Syst. Evol. Microbiol.">
        <title>The Global Catalogue of Microorganisms (GCM) 10K type strain sequencing project: providing services to taxonomists for standard genome sequencing and annotation.</title>
        <authorList>
            <consortium name="The Broad Institute Genomics Platform"/>
            <consortium name="The Broad Institute Genome Sequencing Center for Infectious Disease"/>
            <person name="Wu L."/>
            <person name="Ma J."/>
        </authorList>
    </citation>
    <scope>NUCLEOTIDE SEQUENCE [LARGE SCALE GENOMIC DNA]</scope>
    <source>
        <strain evidence="3">NBRC 106396</strain>
    </source>
</reference>
<dbReference type="Pfam" id="PF07993">
    <property type="entry name" value="NAD_binding_4"/>
    <property type="match status" value="1"/>
</dbReference>
<dbReference type="EMBL" id="JBHTCP010000052">
    <property type="protein sequence ID" value="MFC7373586.1"/>
    <property type="molecule type" value="Genomic_DNA"/>
</dbReference>
<dbReference type="PANTHER" id="PTHR11011:SF45">
    <property type="entry name" value="FATTY ACYL-COA REDUCTASE CG8306-RELATED"/>
    <property type="match status" value="1"/>
</dbReference>
<evidence type="ECO:0000259" key="1">
    <source>
        <dbReference type="Pfam" id="PF07993"/>
    </source>
</evidence>
<evidence type="ECO:0000313" key="3">
    <source>
        <dbReference type="Proteomes" id="UP001596549"/>
    </source>
</evidence>
<sequence>MNIFLTGATGFLGGKLVRGLAEQGHTLYILARNMNKASELLASIDTNDASIHIVQGDITRENLGLSSEQLEDLTGEVDVFYHMAALVKFDANLHEELHQINFEGTRHALETAKLVQTKRFLYVSTAYTLGTREFGEEMLYPITGPFNNPYEESKCKAEHLVFQYEKHFEVLILRPAIIIGDSETGEADSQFTMYGLMRSLEVFKKKMERKQKGSQVFRLLCEPDSTQNLVPVDYVANVLHEAIVFGEDGAIYNITSSTPPNSIIALTIICERLGIDNITAAPFEDEHRLTGEERSLNDMISVYRNYLTRNIQFINKNTAAMLKQAGKQVLKMDDDMLKRIVRGYEKSVK</sequence>
<dbReference type="SUPFAM" id="SSF51735">
    <property type="entry name" value="NAD(P)-binding Rossmann-fold domains"/>
    <property type="match status" value="1"/>
</dbReference>
<feature type="domain" description="Thioester reductase (TE)" evidence="1">
    <location>
        <begin position="5"/>
        <end position="238"/>
    </location>
</feature>
<comment type="caution">
    <text evidence="2">The sequence shown here is derived from an EMBL/GenBank/DDBJ whole genome shotgun (WGS) entry which is preliminary data.</text>
</comment>
<dbReference type="Gene3D" id="3.40.50.720">
    <property type="entry name" value="NAD(P)-binding Rossmann-like Domain"/>
    <property type="match status" value="1"/>
</dbReference>
<protein>
    <submittedName>
        <fullName evidence="2">SDR family oxidoreductase</fullName>
    </submittedName>
</protein>
<dbReference type="Proteomes" id="UP001596549">
    <property type="component" value="Unassembled WGS sequence"/>
</dbReference>
<dbReference type="PANTHER" id="PTHR11011">
    <property type="entry name" value="MALE STERILITY PROTEIN 2-RELATED"/>
    <property type="match status" value="1"/>
</dbReference>
<keyword evidence="3" id="KW-1185">Reference proteome</keyword>
<dbReference type="InterPro" id="IPR013120">
    <property type="entry name" value="FAR_NAD-bd"/>
</dbReference>
<evidence type="ECO:0000313" key="2">
    <source>
        <dbReference type="EMBL" id="MFC7373586.1"/>
    </source>
</evidence>